<proteinExistence type="predicted"/>
<feature type="region of interest" description="Disordered" evidence="1">
    <location>
        <begin position="159"/>
        <end position="179"/>
    </location>
</feature>
<dbReference type="AlphaFoldDB" id="A0A9X4QP10"/>
<protein>
    <submittedName>
        <fullName evidence="2">Uncharacterized protein</fullName>
    </submittedName>
</protein>
<dbReference type="InterPro" id="IPR058600">
    <property type="entry name" value="YhjD-like"/>
</dbReference>
<keyword evidence="3" id="KW-1185">Reference proteome</keyword>
<organism evidence="2 3">
    <name type="scientific">Cohnella ginsengisoli</name>
    <dbReference type="NCBI Taxonomy" id="425004"/>
    <lineage>
        <taxon>Bacteria</taxon>
        <taxon>Bacillati</taxon>
        <taxon>Bacillota</taxon>
        <taxon>Bacilli</taxon>
        <taxon>Bacillales</taxon>
        <taxon>Paenibacillaceae</taxon>
        <taxon>Cohnella</taxon>
    </lineage>
</organism>
<gene>
    <name evidence="2" type="ORF">OMP38_23165</name>
</gene>
<reference evidence="2 3" key="1">
    <citation type="submission" date="2022-10" db="EMBL/GenBank/DDBJ databases">
        <title>Comparative genomic analysis of Cohnella hashimotonis sp. nov., isolated from the International Space Station.</title>
        <authorList>
            <person name="Simpson A."/>
            <person name="Venkateswaran K."/>
        </authorList>
    </citation>
    <scope>NUCLEOTIDE SEQUENCE [LARGE SCALE GENOMIC DNA]</scope>
    <source>
        <strain evidence="2 3">DSM 18997</strain>
    </source>
</reference>
<dbReference type="Pfam" id="PF26325">
    <property type="entry name" value="YhjD"/>
    <property type="match status" value="1"/>
</dbReference>
<comment type="caution">
    <text evidence="2">The sequence shown here is derived from an EMBL/GenBank/DDBJ whole genome shotgun (WGS) entry which is preliminary data.</text>
</comment>
<evidence type="ECO:0000313" key="2">
    <source>
        <dbReference type="EMBL" id="MDG0793413.1"/>
    </source>
</evidence>
<evidence type="ECO:0000313" key="3">
    <source>
        <dbReference type="Proteomes" id="UP001153387"/>
    </source>
</evidence>
<dbReference type="EMBL" id="JAPDHZ010000004">
    <property type="protein sequence ID" value="MDG0793413.1"/>
    <property type="molecule type" value="Genomic_DNA"/>
</dbReference>
<name>A0A9X4QP10_9BACL</name>
<sequence length="209" mass="24449">MSKLDGNDRWNSKLLLTEHHEQYEEEHAVSPKTTGHPTADELRMIRDVIVLPHMLTMVQRAMEEGERSGNLLSRVTLTGAQVVLNLITRDLHELRRELSSRRIRLLNSDEQVDLVIYHRYICRGYEERFGIVREVLRSEISMQLARYMGEITRHLRQLDSKEAREARRSPRGRQRDDLIGRRTLGTMPLQSARRLVPDEPLALRMRHGA</sequence>
<dbReference type="Proteomes" id="UP001153387">
    <property type="component" value="Unassembled WGS sequence"/>
</dbReference>
<dbReference type="RefSeq" id="WP_277567195.1">
    <property type="nucleotide sequence ID" value="NZ_JAPDHZ010000004.1"/>
</dbReference>
<evidence type="ECO:0000256" key="1">
    <source>
        <dbReference type="SAM" id="MobiDB-lite"/>
    </source>
</evidence>
<accession>A0A9X4QP10</accession>